<keyword evidence="2" id="KW-1185">Reference proteome</keyword>
<dbReference type="EMBL" id="CM047581">
    <property type="protein sequence ID" value="KAI9916347.1"/>
    <property type="molecule type" value="Genomic_DNA"/>
</dbReference>
<dbReference type="Proteomes" id="UP001163321">
    <property type="component" value="Chromosome 2"/>
</dbReference>
<evidence type="ECO:0000313" key="2">
    <source>
        <dbReference type="Proteomes" id="UP001163321"/>
    </source>
</evidence>
<organism evidence="1 2">
    <name type="scientific">Peronosclerospora sorghi</name>
    <dbReference type="NCBI Taxonomy" id="230839"/>
    <lineage>
        <taxon>Eukaryota</taxon>
        <taxon>Sar</taxon>
        <taxon>Stramenopiles</taxon>
        <taxon>Oomycota</taxon>
        <taxon>Peronosporomycetes</taxon>
        <taxon>Peronosporales</taxon>
        <taxon>Peronosporaceae</taxon>
        <taxon>Peronosclerospora</taxon>
    </lineage>
</organism>
<protein>
    <submittedName>
        <fullName evidence="1">Uncharacterized protein</fullName>
    </submittedName>
</protein>
<comment type="caution">
    <text evidence="1">The sequence shown here is derived from an EMBL/GenBank/DDBJ whole genome shotgun (WGS) entry which is preliminary data.</text>
</comment>
<reference evidence="1 2" key="1">
    <citation type="journal article" date="2022" name="bioRxiv">
        <title>The genome of the oomycete Peronosclerospora sorghi, a cosmopolitan pathogen of maize and sorghum, is inflated with dispersed pseudogenes.</title>
        <authorList>
            <person name="Fletcher K."/>
            <person name="Martin F."/>
            <person name="Isakeit T."/>
            <person name="Cavanaugh K."/>
            <person name="Magill C."/>
            <person name="Michelmore R."/>
        </authorList>
    </citation>
    <scope>NUCLEOTIDE SEQUENCE [LARGE SCALE GENOMIC DNA]</scope>
    <source>
        <strain evidence="1">P6</strain>
    </source>
</reference>
<accession>A0ACC0WD48</accession>
<proteinExistence type="predicted"/>
<sequence length="243" mass="26680">MVSDTHDAMKVSTVLIYASLAVTSSQAGDPNSLHVSDADTLNEKALSSHCPKKCPNKFKPVKDSNGIEFPNKCYMSMAQCKAEREGSSMDLSCFISRRKVEEEDLMIHYMDEFGNYKKIHILSLIDTTDDEVDPDILEAFKDMNITNFINEDMSSLLHFEFDSVSQDDASLENGPAGNGKAALGQADQSDTGIEAKGAKKSSWDQSNSVGKLYDDDSYGIVEDDGDSTVTTKTKPSFPVFWGP</sequence>
<evidence type="ECO:0000313" key="1">
    <source>
        <dbReference type="EMBL" id="KAI9916347.1"/>
    </source>
</evidence>
<gene>
    <name evidence="1" type="ORF">PsorP6_018148</name>
</gene>
<name>A0ACC0WD48_9STRA</name>